<reference evidence="7 8" key="2">
    <citation type="journal article" date="2016" name="Sci. Rep.">
        <title>The genome of Rhizobiales bacteria in predatory ants reveals urease gene functions but no genes for nitrogen fixation.</title>
        <authorList>
            <person name="Neuvonen M.M."/>
            <person name="Tamarit D."/>
            <person name="Naslund K."/>
            <person name="Liebig J."/>
            <person name="Feldhaar H."/>
            <person name="Moran N.A."/>
            <person name="Guy L."/>
            <person name="Andersson S.G."/>
        </authorList>
    </citation>
    <scope>NUCLEOTIDE SEQUENCE [LARGE SCALE GENOMIC DNA]</scope>
    <source>
        <strain evidence="7 8">Hsal</strain>
    </source>
</reference>
<dbReference type="GO" id="GO:0016846">
    <property type="term" value="F:carbon-sulfur lyase activity"/>
    <property type="evidence" value="ECO:0007669"/>
    <property type="project" value="TreeGrafter"/>
</dbReference>
<evidence type="ECO:0000313" key="7">
    <source>
        <dbReference type="EMBL" id="AQS42166.1"/>
    </source>
</evidence>
<dbReference type="EMBL" id="CP017315">
    <property type="protein sequence ID" value="AQS42166.1"/>
    <property type="molecule type" value="Genomic_DNA"/>
</dbReference>
<keyword evidence="3" id="KW-0486">Methionine biosynthesis</keyword>
<evidence type="ECO:0000313" key="8">
    <source>
        <dbReference type="Proteomes" id="UP000188912"/>
    </source>
</evidence>
<gene>
    <name evidence="3" type="primary">metZ</name>
    <name evidence="7" type="ORF">BHV28_14840</name>
</gene>
<dbReference type="InterPro" id="IPR015421">
    <property type="entry name" value="PyrdxlP-dep_Trfase_major"/>
</dbReference>
<dbReference type="PANTHER" id="PTHR11808">
    <property type="entry name" value="TRANS-SULFURATION ENZYME FAMILY MEMBER"/>
    <property type="match status" value="1"/>
</dbReference>
<dbReference type="FunFam" id="3.40.640.10:FF:000046">
    <property type="entry name" value="Cystathionine gamma-lyase"/>
    <property type="match status" value="1"/>
</dbReference>
<dbReference type="InterPro" id="IPR015424">
    <property type="entry name" value="PyrdxlP-dep_Trfase"/>
</dbReference>
<dbReference type="NCBIfam" id="TIGR01325">
    <property type="entry name" value="O_suc_HS_sulf"/>
    <property type="match status" value="1"/>
</dbReference>
<dbReference type="Pfam" id="PF01053">
    <property type="entry name" value="Cys_Met_Meta_PP"/>
    <property type="match status" value="1"/>
</dbReference>
<dbReference type="CDD" id="cd00614">
    <property type="entry name" value="CGS_like"/>
    <property type="match status" value="1"/>
</dbReference>
<dbReference type="Proteomes" id="UP000188912">
    <property type="component" value="Chromosome"/>
</dbReference>
<dbReference type="STRING" id="1902579.BHV28_14840"/>
<feature type="modified residue" description="N6-(pyridoxal phosphate)lysine" evidence="3 4">
    <location>
        <position position="211"/>
    </location>
</feature>
<feature type="coiled-coil region" evidence="6">
    <location>
        <begin position="379"/>
        <end position="406"/>
    </location>
</feature>
<dbReference type="InterPro" id="IPR006234">
    <property type="entry name" value="O-succ-hSer_sulfhydrylase"/>
</dbReference>
<evidence type="ECO:0000256" key="1">
    <source>
        <dbReference type="ARBA" id="ARBA00001933"/>
    </source>
</evidence>
<keyword evidence="6" id="KW-0175">Coiled coil</keyword>
<name>A0A1U9JWD7_9HYPH</name>
<keyword evidence="8" id="KW-1185">Reference proteome</keyword>
<dbReference type="GO" id="GO:0016765">
    <property type="term" value="F:transferase activity, transferring alkyl or aryl (other than methyl) groups"/>
    <property type="evidence" value="ECO:0007669"/>
    <property type="project" value="UniProtKB-UniRule"/>
</dbReference>
<evidence type="ECO:0000256" key="4">
    <source>
        <dbReference type="PIRSR" id="PIRSR001434-2"/>
    </source>
</evidence>
<comment type="subunit">
    <text evidence="3">Homotetramer.</text>
</comment>
<dbReference type="PIRSF" id="PIRSF001434">
    <property type="entry name" value="CGS"/>
    <property type="match status" value="1"/>
</dbReference>
<dbReference type="SUPFAM" id="SSF53383">
    <property type="entry name" value="PLP-dependent transferases"/>
    <property type="match status" value="1"/>
</dbReference>
<proteinExistence type="inferred from homology"/>
<sequence length="424" mass="45412">MTLNPDRSYAPATRLVHDGVARSPYGEVSEAVHLTQGFVYPSAEAAEMRFNGEDPGFIYSRYANPTNDVFEKKMCVLEGAGAARAVASGMAAVAGAILCAIKAGDHVVAARAMFGSCHYVISTILPRYGVEVSIIDGVDIASWEQAIKSSTRLVFFETPANPTLEMVDIAAVSRLAHAVGAIVVVDNVFATPLYQKPLELGADVVVYSTTKHIDGQGRCLGGIVLGSEQWIVENFQDYFRHTGPGMSPFTAWVMIKGLETMPLRVAQMTRSAGVLADMIAGHPAVSFCRYPGRADHPQAGLIARQMSGGSTMIAFELKGGKEAAFKFCNSLSIPLLSNNLGDVRSIMTHPATTTHQSIGEEARAELGISDGLLRFSVGIEDTQDLLADINEALDAVKNNSKDHRKEKNCVSAVSLHSVLPQSII</sequence>
<dbReference type="GO" id="GO:0030170">
    <property type="term" value="F:pyridoxal phosphate binding"/>
    <property type="evidence" value="ECO:0007669"/>
    <property type="project" value="UniProtKB-UniRule"/>
</dbReference>
<dbReference type="GO" id="GO:0019346">
    <property type="term" value="P:transsulfuration"/>
    <property type="evidence" value="ECO:0007669"/>
    <property type="project" value="InterPro"/>
</dbReference>
<dbReference type="GO" id="GO:0005737">
    <property type="term" value="C:cytoplasm"/>
    <property type="evidence" value="ECO:0007669"/>
    <property type="project" value="TreeGrafter"/>
</dbReference>
<organism evidence="7 8">
    <name type="scientific">Candidatus Tokpelaia hoelldobleri</name>
    <dbReference type="NCBI Taxonomy" id="1902579"/>
    <lineage>
        <taxon>Bacteria</taxon>
        <taxon>Pseudomonadati</taxon>
        <taxon>Pseudomonadota</taxon>
        <taxon>Alphaproteobacteria</taxon>
        <taxon>Hyphomicrobiales</taxon>
        <taxon>Candidatus Tokpelaia</taxon>
    </lineage>
</organism>
<dbReference type="Gene3D" id="3.90.1150.10">
    <property type="entry name" value="Aspartate Aminotransferase, domain 1"/>
    <property type="match status" value="1"/>
</dbReference>
<reference evidence="7 8" key="1">
    <citation type="journal article" date="2010" name="Science">
        <title>Genomic comparison of the ants Camponotus floridanus and Harpegnathos saltator.</title>
        <authorList>
            <person name="Bonasio R."/>
            <person name="Zhang G."/>
            <person name="Ye C."/>
            <person name="Mutti N.S."/>
            <person name="Fang X."/>
            <person name="Qin N."/>
            <person name="Donahue G."/>
            <person name="Yang P."/>
            <person name="Li Q."/>
            <person name="Li C."/>
            <person name="Zhang P."/>
            <person name="Huang Z."/>
            <person name="Berger S.L."/>
            <person name="Reinberg D."/>
            <person name="Wang J."/>
            <person name="Liebig J."/>
        </authorList>
    </citation>
    <scope>NUCLEOTIDE SEQUENCE [LARGE SCALE GENOMIC DNA]</scope>
    <source>
        <strain evidence="7 8">Hsal</strain>
    </source>
</reference>
<dbReference type="InterPro" id="IPR015422">
    <property type="entry name" value="PyrdxlP-dep_Trfase_small"/>
</dbReference>
<comment type="pathway">
    <text evidence="3">Amino-acid biosynthesis; L-methionine biosynthesis via de novo pathway; L-homocysteine from O-succinyl-L-homoserine: step 1/1.</text>
</comment>
<dbReference type="Gene3D" id="3.40.640.10">
    <property type="entry name" value="Type I PLP-dependent aspartate aminotransferase-like (Major domain)"/>
    <property type="match status" value="1"/>
</dbReference>
<dbReference type="GO" id="GO:0071268">
    <property type="term" value="P:homocysteine biosynthetic process"/>
    <property type="evidence" value="ECO:0007669"/>
    <property type="project" value="InterPro"/>
</dbReference>
<evidence type="ECO:0000256" key="3">
    <source>
        <dbReference type="HAMAP-Rule" id="MF_02056"/>
    </source>
</evidence>
<comment type="catalytic activity">
    <reaction evidence="3">
        <text>O-succinyl-L-homoserine + hydrogen sulfide = L-homocysteine + succinate</text>
        <dbReference type="Rhea" id="RHEA:27826"/>
        <dbReference type="ChEBI" id="CHEBI:29919"/>
        <dbReference type="ChEBI" id="CHEBI:30031"/>
        <dbReference type="ChEBI" id="CHEBI:57661"/>
        <dbReference type="ChEBI" id="CHEBI:58199"/>
    </reaction>
</comment>
<keyword evidence="2 3" id="KW-0663">Pyridoxal phosphate</keyword>
<comment type="similarity">
    <text evidence="3">Belongs to the trans-sulfuration enzymes family. MetZ subfamily.</text>
</comment>
<dbReference type="InterPro" id="IPR000277">
    <property type="entry name" value="Cys/Met-Metab_PyrdxlP-dep_enz"/>
</dbReference>
<dbReference type="EC" id="2.5.1.-" evidence="3"/>
<protein>
    <recommendedName>
        <fullName evidence="3">O-succinylhomoserine sulfhydrylase</fullName>
        <shortName evidence="3">OSH sulfhydrylase</shortName>
        <shortName evidence="3">OSHS sulfhydrylase</shortName>
        <ecNumber evidence="3">2.5.1.-</ecNumber>
    </recommendedName>
</protein>
<evidence type="ECO:0000256" key="6">
    <source>
        <dbReference type="SAM" id="Coils"/>
    </source>
</evidence>
<comment type="cofactor">
    <cofactor evidence="1 3 5">
        <name>pyridoxal 5'-phosphate</name>
        <dbReference type="ChEBI" id="CHEBI:597326"/>
    </cofactor>
</comment>
<comment type="function">
    <text evidence="3">Catalyzes the formation of L-homocysteine from O-succinyl-L-homoserine (OSHS) and hydrogen sulfide.</text>
</comment>
<dbReference type="HAMAP" id="MF_02056">
    <property type="entry name" value="MetZ"/>
    <property type="match status" value="1"/>
</dbReference>
<accession>A0A1U9JWD7</accession>
<keyword evidence="3" id="KW-0028">Amino-acid biosynthesis</keyword>
<evidence type="ECO:0000256" key="5">
    <source>
        <dbReference type="RuleBase" id="RU362118"/>
    </source>
</evidence>
<dbReference type="UniPathway" id="UPA00051">
    <property type="reaction ID" value="UER00449"/>
</dbReference>
<dbReference type="AlphaFoldDB" id="A0A1U9JWD7"/>
<dbReference type="PANTHER" id="PTHR11808:SF80">
    <property type="entry name" value="CYSTATHIONINE GAMMA-LYASE"/>
    <property type="match status" value="1"/>
</dbReference>
<dbReference type="GO" id="GO:0071266">
    <property type="term" value="P:'de novo' L-methionine biosynthetic process"/>
    <property type="evidence" value="ECO:0007669"/>
    <property type="project" value="UniProtKB-UniRule"/>
</dbReference>
<evidence type="ECO:0000256" key="2">
    <source>
        <dbReference type="ARBA" id="ARBA00022898"/>
    </source>
</evidence>
<dbReference type="KEGG" id="thd:BHV28_14840"/>
<keyword evidence="3" id="KW-0808">Transferase</keyword>